<feature type="compositionally biased region" description="Polar residues" evidence="1">
    <location>
        <begin position="57"/>
        <end position="67"/>
    </location>
</feature>
<evidence type="ECO:0000256" key="1">
    <source>
        <dbReference type="SAM" id="MobiDB-lite"/>
    </source>
</evidence>
<dbReference type="OrthoDB" id="4498621at2759"/>
<feature type="compositionally biased region" description="Basic and acidic residues" evidence="1">
    <location>
        <begin position="30"/>
        <end position="48"/>
    </location>
</feature>
<name>A1D6Q3_NEOFI</name>
<feature type="compositionally biased region" description="Basic and acidic residues" evidence="1">
    <location>
        <begin position="118"/>
        <end position="139"/>
    </location>
</feature>
<dbReference type="HOGENOM" id="CLU_1389904_0_0_1"/>
<dbReference type="EMBL" id="DS027690">
    <property type="protein sequence ID" value="EAW21397.1"/>
    <property type="molecule type" value="Genomic_DNA"/>
</dbReference>
<organism evidence="2 3">
    <name type="scientific">Neosartorya fischeri (strain ATCC 1020 / DSM 3700 / CBS 544.65 / FGSC A1164 / JCM 1740 / NRRL 181 / WB 181)</name>
    <name type="common">Aspergillus fischerianus</name>
    <dbReference type="NCBI Taxonomy" id="331117"/>
    <lineage>
        <taxon>Eukaryota</taxon>
        <taxon>Fungi</taxon>
        <taxon>Dikarya</taxon>
        <taxon>Ascomycota</taxon>
        <taxon>Pezizomycotina</taxon>
        <taxon>Eurotiomycetes</taxon>
        <taxon>Eurotiomycetidae</taxon>
        <taxon>Eurotiales</taxon>
        <taxon>Aspergillaceae</taxon>
        <taxon>Aspergillus</taxon>
        <taxon>Aspergillus subgen. Fumigati</taxon>
    </lineage>
</organism>
<sequence length="201" mass="20807">MATENNSGVVNGHSKQEPTIQTEAEVNGKSLEDTARETKDDSRPRESDQALLAESVPNPNQSSSEGTKSAEDSKTVGPSTSPEQALAGAVTDAQPPSTAETAQAGDKQEHNPSSTPADDDKAIPGESAEPARKKQKISEENGVVENGQTAAPATGNSTSNATGNGEKNSGRSKKVKDTVKRTVHTDGIGSRTRSRTKAAAT</sequence>
<feature type="compositionally biased region" description="Polar residues" evidence="1">
    <location>
        <begin position="146"/>
        <end position="167"/>
    </location>
</feature>
<dbReference type="Proteomes" id="UP000006702">
    <property type="component" value="Unassembled WGS sequence"/>
</dbReference>
<dbReference type="AlphaFoldDB" id="A1D6Q3"/>
<proteinExistence type="predicted"/>
<dbReference type="VEuPathDB" id="FungiDB:NFIA_065610"/>
<evidence type="ECO:0000313" key="3">
    <source>
        <dbReference type="Proteomes" id="UP000006702"/>
    </source>
</evidence>
<protein>
    <submittedName>
        <fullName evidence="2">Uncharacterized protein</fullName>
    </submittedName>
</protein>
<evidence type="ECO:0000313" key="2">
    <source>
        <dbReference type="EMBL" id="EAW21397.1"/>
    </source>
</evidence>
<reference evidence="3" key="1">
    <citation type="journal article" date="2008" name="PLoS Genet.">
        <title>Genomic islands in the pathogenic filamentous fungus Aspergillus fumigatus.</title>
        <authorList>
            <person name="Fedorova N.D."/>
            <person name="Khaldi N."/>
            <person name="Joardar V.S."/>
            <person name="Maiti R."/>
            <person name="Amedeo P."/>
            <person name="Anderson M.J."/>
            <person name="Crabtree J."/>
            <person name="Silva J.C."/>
            <person name="Badger J.H."/>
            <person name="Albarraq A."/>
            <person name="Angiuoli S."/>
            <person name="Bussey H."/>
            <person name="Bowyer P."/>
            <person name="Cotty P.J."/>
            <person name="Dyer P.S."/>
            <person name="Egan A."/>
            <person name="Galens K."/>
            <person name="Fraser-Liggett C.M."/>
            <person name="Haas B.J."/>
            <person name="Inman J.M."/>
            <person name="Kent R."/>
            <person name="Lemieux S."/>
            <person name="Malavazi I."/>
            <person name="Orvis J."/>
            <person name="Roemer T."/>
            <person name="Ronning C.M."/>
            <person name="Sundaram J.P."/>
            <person name="Sutton G."/>
            <person name="Turner G."/>
            <person name="Venter J.C."/>
            <person name="White O.R."/>
            <person name="Whitty B.R."/>
            <person name="Youngman P."/>
            <person name="Wolfe K.H."/>
            <person name="Goldman G.H."/>
            <person name="Wortman J.R."/>
            <person name="Jiang B."/>
            <person name="Denning D.W."/>
            <person name="Nierman W.C."/>
        </authorList>
    </citation>
    <scope>NUCLEOTIDE SEQUENCE [LARGE SCALE GENOMIC DNA]</scope>
    <source>
        <strain evidence="3">ATCC 1020 / DSM 3700 / CBS 544.65 / FGSC A1164 / JCM 1740 / NRRL 181 / WB 181</strain>
    </source>
</reference>
<feature type="compositionally biased region" description="Basic residues" evidence="1">
    <location>
        <begin position="192"/>
        <end position="201"/>
    </location>
</feature>
<dbReference type="GeneID" id="4590064"/>
<feature type="region of interest" description="Disordered" evidence="1">
    <location>
        <begin position="1"/>
        <end position="201"/>
    </location>
</feature>
<accession>A1D6Q3</accession>
<dbReference type="eggNOG" id="ENOG502RP16">
    <property type="taxonomic scope" value="Eukaryota"/>
</dbReference>
<gene>
    <name evidence="2" type="ORF">NFIA_065610</name>
</gene>
<dbReference type="KEGG" id="nfi:NFIA_065610"/>
<feature type="compositionally biased region" description="Basic and acidic residues" evidence="1">
    <location>
        <begin position="175"/>
        <end position="184"/>
    </location>
</feature>
<dbReference type="OMA" id="HASISQH"/>
<keyword evidence="3" id="KW-1185">Reference proteome</keyword>
<dbReference type="RefSeq" id="XP_001263294.1">
    <property type="nucleotide sequence ID" value="XM_001263293.1"/>
</dbReference>